<dbReference type="InParanoid" id="Q0UC14"/>
<dbReference type="GeneID" id="5977868"/>
<organism evidence="2 3">
    <name type="scientific">Phaeosphaeria nodorum (strain SN15 / ATCC MYA-4574 / FGSC 10173)</name>
    <name type="common">Glume blotch fungus</name>
    <name type="synonym">Parastagonospora nodorum</name>
    <dbReference type="NCBI Taxonomy" id="321614"/>
    <lineage>
        <taxon>Eukaryota</taxon>
        <taxon>Fungi</taxon>
        <taxon>Dikarya</taxon>
        <taxon>Ascomycota</taxon>
        <taxon>Pezizomycotina</taxon>
        <taxon>Dothideomycetes</taxon>
        <taxon>Pleosporomycetidae</taxon>
        <taxon>Pleosporales</taxon>
        <taxon>Pleosporineae</taxon>
        <taxon>Phaeosphaeriaceae</taxon>
        <taxon>Parastagonospora</taxon>
    </lineage>
</organism>
<feature type="region of interest" description="Disordered" evidence="1">
    <location>
        <begin position="28"/>
        <end position="47"/>
    </location>
</feature>
<accession>Q0UC14</accession>
<dbReference type="KEGG" id="pno:SNOG_10700"/>
<evidence type="ECO:0000313" key="3">
    <source>
        <dbReference type="Proteomes" id="UP000001055"/>
    </source>
</evidence>
<reference evidence="3" key="1">
    <citation type="journal article" date="2007" name="Plant Cell">
        <title>Dothideomycete-plant interactions illuminated by genome sequencing and EST analysis of the wheat pathogen Stagonospora nodorum.</title>
        <authorList>
            <person name="Hane J.K."/>
            <person name="Lowe R.G."/>
            <person name="Solomon P.S."/>
            <person name="Tan K.C."/>
            <person name="Schoch C.L."/>
            <person name="Spatafora J.W."/>
            <person name="Crous P.W."/>
            <person name="Kodira C."/>
            <person name="Birren B.W."/>
            <person name="Galagan J.E."/>
            <person name="Torriani S.F."/>
            <person name="McDonald B.A."/>
            <person name="Oliver R.P."/>
        </authorList>
    </citation>
    <scope>NUCLEOTIDE SEQUENCE [LARGE SCALE GENOMIC DNA]</scope>
    <source>
        <strain evidence="3">SN15 / ATCC MYA-4574 / FGSC 10173</strain>
    </source>
</reference>
<evidence type="ECO:0000256" key="1">
    <source>
        <dbReference type="SAM" id="MobiDB-lite"/>
    </source>
</evidence>
<dbReference type="Proteomes" id="UP000001055">
    <property type="component" value="Unassembled WGS sequence"/>
</dbReference>
<sequence length="107" mass="11752">MQPPITPFSGQEFVPSSKEKIHLNSIPPSATLNLRETPSENGEASQRASSCDTWFKARIPGFTSPSFKSFAITRAYMIKVKICIGIGGKKFEHELGPNWQNAGRITG</sequence>
<dbReference type="EMBL" id="CH445341">
    <property type="protein sequence ID" value="EAT82094.1"/>
    <property type="molecule type" value="Genomic_DNA"/>
</dbReference>
<dbReference type="AlphaFoldDB" id="Q0UC14"/>
<proteinExistence type="predicted"/>
<dbReference type="RefSeq" id="XP_001800961.1">
    <property type="nucleotide sequence ID" value="XM_001800909.1"/>
</dbReference>
<name>Q0UC14_PHANO</name>
<gene>
    <name evidence="2" type="ORF">SNOG_10700</name>
</gene>
<evidence type="ECO:0000313" key="2">
    <source>
        <dbReference type="EMBL" id="EAT82094.1"/>
    </source>
</evidence>
<protein>
    <submittedName>
        <fullName evidence="2">Uncharacterized protein</fullName>
    </submittedName>
</protein>
<dbReference type="HOGENOM" id="CLU_2210919_0_0_1"/>